<feature type="coiled-coil region" evidence="9">
    <location>
        <begin position="382"/>
        <end position="420"/>
    </location>
</feature>
<keyword evidence="5" id="KW-0282">Flagellum</keyword>
<evidence type="ECO:0000313" key="11">
    <source>
        <dbReference type="EMBL" id="CAD8659452.1"/>
    </source>
</evidence>
<feature type="coiled-coil region" evidence="9">
    <location>
        <begin position="295"/>
        <end position="346"/>
    </location>
</feature>
<dbReference type="PANTHER" id="PTHR46613:SF1">
    <property type="entry name" value="RADIAL SPOKE HEAD 10 HOMOLOG B-RELATED"/>
    <property type="match status" value="1"/>
</dbReference>
<gene>
    <name evidence="11" type="ORF">CCUR1050_LOCUS31285</name>
</gene>
<feature type="region of interest" description="Disordered" evidence="10">
    <location>
        <begin position="1"/>
        <end position="23"/>
    </location>
</feature>
<dbReference type="AlphaFoldDB" id="A0A7S0QZQ8"/>
<dbReference type="GO" id="GO:0005930">
    <property type="term" value="C:axoneme"/>
    <property type="evidence" value="ECO:0007669"/>
    <property type="project" value="UniProtKB-SubCell"/>
</dbReference>
<keyword evidence="8" id="KW-0966">Cell projection</keyword>
<dbReference type="EMBL" id="HBEZ01056968">
    <property type="protein sequence ID" value="CAD8659452.1"/>
    <property type="molecule type" value="Transcribed_RNA"/>
</dbReference>
<evidence type="ECO:0000256" key="8">
    <source>
        <dbReference type="ARBA" id="ARBA00023273"/>
    </source>
</evidence>
<accession>A0A7S0QZQ8</accession>
<keyword evidence="4" id="KW-0677">Repeat</keyword>
<evidence type="ECO:0000256" key="6">
    <source>
        <dbReference type="ARBA" id="ARBA00023069"/>
    </source>
</evidence>
<keyword evidence="3" id="KW-0963">Cytoplasm</keyword>
<sequence length="681" mass="75709">MRFPGIHGPSIDKDNESFGHSGSHSLGSGLNSGWSASEFGKLCSRKAFEGRRAIKSWESSSTSLGCSGLFDSRLGGDCILNTGGAGKRLNRGDKLYRQHALSASSDRTPWFGQSGYRSIGGYEPYRADLAANRLTSSRGPWLLLPPSPTVQKNHATLIEKHLFPHTESRLQSPNAWSQTDLRTMLGNNTSFWTRFDPKLRLHVPNASLYRYFKSIDLEFKNAQHSSFVSILEDSMLWQKDFNQWLPVCRKKTESFSFYLDEISSRLHSGLYDVLRKDWFASILATEAKLTDAGYRLRAKGELEQAEADAQYKESELLAIQKLVIRSAQEREEAEAAELVLQREKAQFLQSHEALRISREVFQKAQEEASKDGVIDLKEEEMITKLRVELRIAEAREQKERQEFEDAMKTRERECRELIEMDTRLREREAAFRLAAEEARASNALLNGSPRVPLCSLVNRVFAYESTLGPNDPDEPAAPRAAPRPRAGAGGPNERRGGKPGVRRRSLFHSRSQVILGRLRLWLDDTHAVIEASDGSGYLGEVAAGRPHGSGVEWCRASQVHYAGQYTDDLRHGLGCIVAPRAQFFYAGGWADGARAGRGIVGYITNDGAALPVAVVVCRENRVRSAERYLTTGRGENRALLAAVEAEVLRAIAAADEAEGRRRARQEGGGGDTLEAIGEDEG</sequence>
<evidence type="ECO:0000256" key="7">
    <source>
        <dbReference type="ARBA" id="ARBA00023212"/>
    </source>
</evidence>
<dbReference type="Gene3D" id="2.20.110.10">
    <property type="entry name" value="Histone H3 K4-specific methyltransferase SET7/9 N-terminal domain"/>
    <property type="match status" value="1"/>
</dbReference>
<evidence type="ECO:0000256" key="1">
    <source>
        <dbReference type="ARBA" id="ARBA00004230"/>
    </source>
</evidence>
<evidence type="ECO:0000256" key="2">
    <source>
        <dbReference type="ARBA" id="ARBA00004430"/>
    </source>
</evidence>
<comment type="subcellular location">
    <subcellularLocation>
        <location evidence="1">Cell projection</location>
        <location evidence="1">Cilium</location>
        <location evidence="1">Flagellum</location>
    </subcellularLocation>
    <subcellularLocation>
        <location evidence="2">Cytoplasm</location>
        <location evidence="2">Cytoskeleton</location>
        <location evidence="2">Cilium axoneme</location>
    </subcellularLocation>
</comment>
<evidence type="ECO:0000256" key="5">
    <source>
        <dbReference type="ARBA" id="ARBA00022846"/>
    </source>
</evidence>
<name>A0A7S0QZQ8_9CRYP</name>
<reference evidence="11" key="1">
    <citation type="submission" date="2021-01" db="EMBL/GenBank/DDBJ databases">
        <authorList>
            <person name="Corre E."/>
            <person name="Pelletier E."/>
            <person name="Niang G."/>
            <person name="Scheremetjew M."/>
            <person name="Finn R."/>
            <person name="Kale V."/>
            <person name="Holt S."/>
            <person name="Cochrane G."/>
            <person name="Meng A."/>
            <person name="Brown T."/>
            <person name="Cohen L."/>
        </authorList>
    </citation>
    <scope>NUCLEOTIDE SEQUENCE</scope>
    <source>
        <strain evidence="11">CCAP979/52</strain>
    </source>
</reference>
<keyword evidence="7" id="KW-0206">Cytoskeleton</keyword>
<dbReference type="InterPro" id="IPR003409">
    <property type="entry name" value="MORN"/>
</dbReference>
<dbReference type="GO" id="GO:0031514">
    <property type="term" value="C:motile cilium"/>
    <property type="evidence" value="ECO:0007669"/>
    <property type="project" value="UniProtKB-SubCell"/>
</dbReference>
<keyword evidence="6" id="KW-0969">Cilium</keyword>
<evidence type="ECO:0000256" key="10">
    <source>
        <dbReference type="SAM" id="MobiDB-lite"/>
    </source>
</evidence>
<dbReference type="SUPFAM" id="SSF82185">
    <property type="entry name" value="Histone H3 K4-specific methyltransferase SET7/9 N-terminal domain"/>
    <property type="match status" value="1"/>
</dbReference>
<organism evidence="11">
    <name type="scientific">Cryptomonas curvata</name>
    <dbReference type="NCBI Taxonomy" id="233186"/>
    <lineage>
        <taxon>Eukaryota</taxon>
        <taxon>Cryptophyceae</taxon>
        <taxon>Cryptomonadales</taxon>
        <taxon>Cryptomonadaceae</taxon>
        <taxon>Cryptomonas</taxon>
    </lineage>
</organism>
<protein>
    <submittedName>
        <fullName evidence="11">Uncharacterized protein</fullName>
    </submittedName>
</protein>
<keyword evidence="9" id="KW-0175">Coiled coil</keyword>
<proteinExistence type="predicted"/>
<feature type="region of interest" description="Disordered" evidence="10">
    <location>
        <begin position="467"/>
        <end position="502"/>
    </location>
</feature>
<dbReference type="Pfam" id="PF02493">
    <property type="entry name" value="MORN"/>
    <property type="match status" value="3"/>
</dbReference>
<evidence type="ECO:0000256" key="9">
    <source>
        <dbReference type="SAM" id="Coils"/>
    </source>
</evidence>
<evidence type="ECO:0000256" key="4">
    <source>
        <dbReference type="ARBA" id="ARBA00022737"/>
    </source>
</evidence>
<evidence type="ECO:0000256" key="3">
    <source>
        <dbReference type="ARBA" id="ARBA00022490"/>
    </source>
</evidence>
<feature type="compositionally biased region" description="Low complexity" evidence="10">
    <location>
        <begin position="477"/>
        <end position="486"/>
    </location>
</feature>
<feature type="region of interest" description="Disordered" evidence="10">
    <location>
        <begin position="658"/>
        <end position="681"/>
    </location>
</feature>
<dbReference type="PANTHER" id="PTHR46613">
    <property type="entry name" value="RADIAL SPOKE HEAD 10 HOMOLOG B-RELATED"/>
    <property type="match status" value="1"/>
</dbReference>